<accession>A0A1X7KLR8</accession>
<dbReference type="OrthoDB" id="2437154at2"/>
<dbReference type="Proteomes" id="UP000193834">
    <property type="component" value="Unassembled WGS sequence"/>
</dbReference>
<dbReference type="EMBL" id="FXAZ01000003">
    <property type="protein sequence ID" value="SMG42083.1"/>
    <property type="molecule type" value="Genomic_DNA"/>
</dbReference>
<evidence type="ECO:0000313" key="2">
    <source>
        <dbReference type="Proteomes" id="UP000193834"/>
    </source>
</evidence>
<gene>
    <name evidence="1" type="ORF">SAMN06295960_2463</name>
</gene>
<dbReference type="AlphaFoldDB" id="A0A1X7KLR8"/>
<organism evidence="1 2">
    <name type="scientific">Paenibacillus aquistagni</name>
    <dbReference type="NCBI Taxonomy" id="1852522"/>
    <lineage>
        <taxon>Bacteria</taxon>
        <taxon>Bacillati</taxon>
        <taxon>Bacillota</taxon>
        <taxon>Bacilli</taxon>
        <taxon>Bacillales</taxon>
        <taxon>Paenibacillaceae</taxon>
        <taxon>Paenibacillus</taxon>
    </lineage>
</organism>
<keyword evidence="2" id="KW-1185">Reference proteome</keyword>
<dbReference type="RefSeq" id="WP_139829167.1">
    <property type="nucleotide sequence ID" value="NZ_FXAZ01000003.1"/>
</dbReference>
<evidence type="ECO:0000313" key="1">
    <source>
        <dbReference type="EMBL" id="SMG42083.1"/>
    </source>
</evidence>
<proteinExistence type="predicted"/>
<sequence length="149" mass="17167">MIKIPSKKKFRMGVMLGVFLVIAIAWGVNTWNSNRVKDIGEMIDFNQNEFVSMELSYSINGTNGEWSTESAETTKELIDFLSAYKVKKDEGSNLLGDYLEIQINDTTSKPLLIHITEDKVHYLVGKYYKLLNGPINLKWVEDYINRHNE</sequence>
<protein>
    <submittedName>
        <fullName evidence="1">Uncharacterized protein</fullName>
    </submittedName>
</protein>
<name>A0A1X7KLR8_9BACL</name>
<reference evidence="1 2" key="1">
    <citation type="submission" date="2017-04" db="EMBL/GenBank/DDBJ databases">
        <authorList>
            <person name="Afonso C.L."/>
            <person name="Miller P.J."/>
            <person name="Scott M.A."/>
            <person name="Spackman E."/>
            <person name="Goraichik I."/>
            <person name="Dimitrov K.M."/>
            <person name="Suarez D.L."/>
            <person name="Swayne D.E."/>
        </authorList>
    </citation>
    <scope>NUCLEOTIDE SEQUENCE [LARGE SCALE GENOMIC DNA]</scope>
    <source>
        <strain evidence="1 2">11</strain>
    </source>
</reference>